<dbReference type="Proteomes" id="UP000293854">
    <property type="component" value="Unassembled WGS sequence"/>
</dbReference>
<dbReference type="KEGG" id="scv:A4G25_07870"/>
<dbReference type="EMBL" id="CP068073">
    <property type="protein sequence ID" value="QQS82354.1"/>
    <property type="molecule type" value="Genomic_DNA"/>
</dbReference>
<name>A0A143PDL2_9STAP</name>
<evidence type="ECO:0000313" key="2">
    <source>
        <dbReference type="EMBL" id="QQS82354.1"/>
    </source>
</evidence>
<proteinExistence type="predicted"/>
<sequence length="73" mass="8006">MQKVLFGGSSLALFFASVLCFVLHALIRMTITGLIFFNAGNFLIPLGYGLFTLSVISFVAFLFSNAYDSTTLR</sequence>
<keyword evidence="1" id="KW-0472">Membrane</keyword>
<gene>
    <name evidence="3" type="ORF">EIG99_05660</name>
    <name evidence="2" type="ORF">I6J05_10655</name>
</gene>
<reference evidence="3 4" key="1">
    <citation type="submission" date="2018-11" db="EMBL/GenBank/DDBJ databases">
        <title>Genomic profiling of Staphylococcus species from a Poultry farm system in KwaZulu-Natal, South Africa.</title>
        <authorList>
            <person name="Amoako D.G."/>
            <person name="Somboro A.M."/>
            <person name="Abia A.L.K."/>
            <person name="Bester L.A."/>
            <person name="Essack S.Y."/>
        </authorList>
    </citation>
    <scope>NUCLEOTIDE SEQUENCE [LARGE SCALE GENOMIC DNA]</scope>
    <source>
        <strain evidence="3 4">SA11</strain>
    </source>
</reference>
<keyword evidence="5" id="KW-1185">Reference proteome</keyword>
<organism evidence="3 4">
    <name type="scientific">Staphylococcus condimenti</name>
    <dbReference type="NCBI Taxonomy" id="70255"/>
    <lineage>
        <taxon>Bacteria</taxon>
        <taxon>Bacillati</taxon>
        <taxon>Bacillota</taxon>
        <taxon>Bacilli</taxon>
        <taxon>Bacillales</taxon>
        <taxon>Staphylococcaceae</taxon>
        <taxon>Staphylococcus</taxon>
    </lineage>
</organism>
<feature type="transmembrane region" description="Helical" evidence="1">
    <location>
        <begin position="42"/>
        <end position="63"/>
    </location>
</feature>
<keyword evidence="1" id="KW-1133">Transmembrane helix</keyword>
<evidence type="ECO:0000256" key="1">
    <source>
        <dbReference type="SAM" id="Phobius"/>
    </source>
</evidence>
<keyword evidence="1" id="KW-0812">Transmembrane</keyword>
<accession>A0A143PDL2</accession>
<dbReference type="OrthoDB" id="2405272at2"/>
<protein>
    <submittedName>
        <fullName evidence="3">Uncharacterized protein</fullName>
    </submittedName>
</protein>
<feature type="transmembrane region" description="Helical" evidence="1">
    <location>
        <begin position="12"/>
        <end position="36"/>
    </location>
</feature>
<dbReference type="AlphaFoldDB" id="A0A143PDL2"/>
<dbReference type="EMBL" id="RQTE01000092">
    <property type="protein sequence ID" value="RZI02643.1"/>
    <property type="molecule type" value="Genomic_DNA"/>
</dbReference>
<dbReference type="GeneID" id="93725269"/>
<dbReference type="RefSeq" id="WP_047131994.1">
    <property type="nucleotide sequence ID" value="NZ_CP015114.1"/>
</dbReference>
<dbReference type="Proteomes" id="UP000595942">
    <property type="component" value="Chromosome"/>
</dbReference>
<evidence type="ECO:0000313" key="4">
    <source>
        <dbReference type="Proteomes" id="UP000293854"/>
    </source>
</evidence>
<evidence type="ECO:0000313" key="5">
    <source>
        <dbReference type="Proteomes" id="UP000595942"/>
    </source>
</evidence>
<evidence type="ECO:0000313" key="3">
    <source>
        <dbReference type="EMBL" id="RZI02643.1"/>
    </source>
</evidence>
<reference evidence="2 5" key="2">
    <citation type="submission" date="2021-01" db="EMBL/GenBank/DDBJ databases">
        <title>FDA dAtabase for Regulatory Grade micrObial Sequences (FDA-ARGOS): Supporting development and validation of Infectious Disease Dx tests.</title>
        <authorList>
            <person name="Sproer C."/>
            <person name="Gronow S."/>
            <person name="Severitt S."/>
            <person name="Schroder I."/>
            <person name="Tallon L."/>
            <person name="Sadzewicz L."/>
            <person name="Zhao X."/>
            <person name="Boylan J."/>
            <person name="Ott S."/>
            <person name="Bowen H."/>
            <person name="Vavikolanu K."/>
            <person name="Mehta A."/>
            <person name="Aluvathingal J."/>
            <person name="Nadendla S."/>
            <person name="Lowell S."/>
            <person name="Myers T."/>
            <person name="Yan Y."/>
            <person name="Sichtig H."/>
        </authorList>
    </citation>
    <scope>NUCLEOTIDE SEQUENCE [LARGE SCALE GENOMIC DNA]</scope>
    <source>
        <strain evidence="2 5">FDAARGOS_1148</strain>
    </source>
</reference>